<feature type="region of interest" description="Disordered" evidence="1">
    <location>
        <begin position="24"/>
        <end position="54"/>
    </location>
</feature>
<protein>
    <submittedName>
        <fullName evidence="2">Uncharacterized protein</fullName>
    </submittedName>
</protein>
<dbReference type="Proteomes" id="UP000230423">
    <property type="component" value="Unassembled WGS sequence"/>
</dbReference>
<keyword evidence="3" id="KW-1185">Reference proteome</keyword>
<reference evidence="2 3" key="1">
    <citation type="submission" date="2015-09" db="EMBL/GenBank/DDBJ databases">
        <title>Draft genome of the parasitic nematode Teladorsagia circumcincta isolate WARC Sus (inbred).</title>
        <authorList>
            <person name="Mitreva M."/>
        </authorList>
    </citation>
    <scope>NUCLEOTIDE SEQUENCE [LARGE SCALE GENOMIC DNA]</scope>
    <source>
        <strain evidence="2 3">S</strain>
    </source>
</reference>
<evidence type="ECO:0000313" key="2">
    <source>
        <dbReference type="EMBL" id="PIO75158.1"/>
    </source>
</evidence>
<dbReference type="InterPro" id="IPR035126">
    <property type="entry name" value="SCVP"/>
</dbReference>
<dbReference type="Pfam" id="PF17619">
    <property type="entry name" value="SCVP"/>
    <property type="match status" value="1"/>
</dbReference>
<organism evidence="2 3">
    <name type="scientific">Teladorsagia circumcincta</name>
    <name type="common">Brown stomach worm</name>
    <name type="synonym">Ostertagia circumcincta</name>
    <dbReference type="NCBI Taxonomy" id="45464"/>
    <lineage>
        <taxon>Eukaryota</taxon>
        <taxon>Metazoa</taxon>
        <taxon>Ecdysozoa</taxon>
        <taxon>Nematoda</taxon>
        <taxon>Chromadorea</taxon>
        <taxon>Rhabditida</taxon>
        <taxon>Rhabditina</taxon>
        <taxon>Rhabditomorpha</taxon>
        <taxon>Strongyloidea</taxon>
        <taxon>Trichostrongylidae</taxon>
        <taxon>Teladorsagia</taxon>
    </lineage>
</organism>
<dbReference type="AlphaFoldDB" id="A0A2G9UY32"/>
<dbReference type="EMBL" id="KZ345173">
    <property type="protein sequence ID" value="PIO75158.1"/>
    <property type="molecule type" value="Genomic_DNA"/>
</dbReference>
<gene>
    <name evidence="2" type="ORF">TELCIR_02818</name>
</gene>
<name>A0A2G9UY32_TELCI</name>
<evidence type="ECO:0000256" key="1">
    <source>
        <dbReference type="SAM" id="MobiDB-lite"/>
    </source>
</evidence>
<accession>A0A2G9UY32</accession>
<feature type="compositionally biased region" description="Gly residues" evidence="1">
    <location>
        <begin position="27"/>
        <end position="38"/>
    </location>
</feature>
<proteinExistence type="predicted"/>
<evidence type="ECO:0000313" key="3">
    <source>
        <dbReference type="Proteomes" id="UP000230423"/>
    </source>
</evidence>
<sequence length="140" mass="14726">MLYSACMKQPQRNNDVMSCATTAPAAGGSGGSSGGSSSGGAASKGGASKKKREVHEAEVVVVTHQNYDPNMTNSYMGVIKSAIEQHAQEEGLITKQNLIEERPGNIGGKFALKNFIMGAKEMSPIIHFVTVTCDGEETTM</sequence>